<feature type="transmembrane region" description="Helical" evidence="1">
    <location>
        <begin position="12"/>
        <end position="35"/>
    </location>
</feature>
<dbReference type="EMBL" id="AP028978">
    <property type="protein sequence ID" value="BET96988.1"/>
    <property type="molecule type" value="Genomic_DNA"/>
</dbReference>
<keyword evidence="3" id="KW-1185">Reference proteome</keyword>
<proteinExistence type="predicted"/>
<gene>
    <name evidence="2" type="ORF">TCT1_19090</name>
</gene>
<reference evidence="2 3" key="1">
    <citation type="submission" date="2023-10" db="EMBL/GenBank/DDBJ databases">
        <title>Xenorhabdus taiwanensis sp. nov., a symbiotic bacterium associated with the entomopathogenic nematode Steinernema taiwanensis.</title>
        <authorList>
            <person name="Tseng C.T."/>
            <person name="Shu H.Y."/>
            <person name="Chen M.H."/>
            <person name="Fang Y.J."/>
            <person name="Wu T.L."/>
            <person name="Lin Y.C."/>
            <person name="Huang C.J."/>
        </authorList>
    </citation>
    <scope>NUCLEOTIDE SEQUENCE [LARGE SCALE GENOMIC DNA]</scope>
    <source>
        <strain evidence="2 3">TCT-1</strain>
    </source>
</reference>
<keyword evidence="1" id="KW-0812">Transmembrane</keyword>
<sequence>MYLAGWCDFAHYPVFLLIICLKNSSVDFNFIFLWLMKRHNKPIIYIEKMGRKENVSIFKTEFPRARHMVIDGVDRAYPGSDSTLFSTCDAVTALRNVHL</sequence>
<keyword evidence="1" id="KW-0472">Membrane</keyword>
<keyword evidence="1" id="KW-1133">Transmembrane helix</keyword>
<protein>
    <submittedName>
        <fullName evidence="2">Uncharacterized protein</fullName>
    </submittedName>
</protein>
<organism evidence="2 3">
    <name type="scientific">Xenorhabdus taiwanensis</name>
    <dbReference type="NCBI Taxonomy" id="3085177"/>
    <lineage>
        <taxon>Bacteria</taxon>
        <taxon>Pseudomonadati</taxon>
        <taxon>Pseudomonadota</taxon>
        <taxon>Gammaproteobacteria</taxon>
        <taxon>Enterobacterales</taxon>
        <taxon>Morganellaceae</taxon>
        <taxon>Xenorhabdus</taxon>
    </lineage>
</organism>
<evidence type="ECO:0000313" key="2">
    <source>
        <dbReference type="EMBL" id="BET96988.1"/>
    </source>
</evidence>
<accession>A0ABN7C3Q1</accession>
<evidence type="ECO:0000256" key="1">
    <source>
        <dbReference type="SAM" id="Phobius"/>
    </source>
</evidence>
<dbReference type="Proteomes" id="UP001529514">
    <property type="component" value="Chromosome"/>
</dbReference>
<name>A0ABN7C3Q1_9GAMM</name>
<evidence type="ECO:0000313" key="3">
    <source>
        <dbReference type="Proteomes" id="UP001529514"/>
    </source>
</evidence>